<gene>
    <name evidence="2" type="ORF">TKK_002505</name>
</gene>
<keyword evidence="1" id="KW-0732">Signal</keyword>
<keyword evidence="3" id="KW-1185">Reference proteome</keyword>
<feature type="signal peptide" evidence="1">
    <location>
        <begin position="1"/>
        <end position="24"/>
    </location>
</feature>
<dbReference type="EMBL" id="JBJJXI010000022">
    <property type="protein sequence ID" value="KAL3404839.1"/>
    <property type="molecule type" value="Genomic_DNA"/>
</dbReference>
<proteinExistence type="predicted"/>
<evidence type="ECO:0000256" key="1">
    <source>
        <dbReference type="SAM" id="SignalP"/>
    </source>
</evidence>
<protein>
    <submittedName>
        <fullName evidence="2">Uncharacterized protein</fullName>
    </submittedName>
</protein>
<dbReference type="AlphaFoldDB" id="A0ABD2XIM9"/>
<evidence type="ECO:0000313" key="2">
    <source>
        <dbReference type="EMBL" id="KAL3404839.1"/>
    </source>
</evidence>
<evidence type="ECO:0000313" key="3">
    <source>
        <dbReference type="Proteomes" id="UP001627154"/>
    </source>
</evidence>
<organism evidence="2 3">
    <name type="scientific">Trichogramma kaykai</name>
    <dbReference type="NCBI Taxonomy" id="54128"/>
    <lineage>
        <taxon>Eukaryota</taxon>
        <taxon>Metazoa</taxon>
        <taxon>Ecdysozoa</taxon>
        <taxon>Arthropoda</taxon>
        <taxon>Hexapoda</taxon>
        <taxon>Insecta</taxon>
        <taxon>Pterygota</taxon>
        <taxon>Neoptera</taxon>
        <taxon>Endopterygota</taxon>
        <taxon>Hymenoptera</taxon>
        <taxon>Apocrita</taxon>
        <taxon>Proctotrupomorpha</taxon>
        <taxon>Chalcidoidea</taxon>
        <taxon>Trichogrammatidae</taxon>
        <taxon>Trichogramma</taxon>
    </lineage>
</organism>
<comment type="caution">
    <text evidence="2">The sequence shown here is derived from an EMBL/GenBank/DDBJ whole genome shotgun (WGS) entry which is preliminary data.</text>
</comment>
<name>A0ABD2XIM9_9HYME</name>
<sequence>MQRILLTLPRLLLFVVATATTISAHHDHHEASVIGGIRGSSGLDGSLRHQSHVNLGSSLHGQSNRAAELKLSSEGIASDLGGMIDSVLRYHQDVRNQMNLDFSGFGKSSVSGQGSGQLIGGAGGIVSLLGSAVGSQAGKLNVVGGGAADQRAMIDDDVGGGIGALLGRASGSAGLVGNINVNGRVGGTAGGGGSVVASETGGSAESVGSIVIVDDGATAEQESRYENQELSWVIPTQNVQYEMIDRKNDDENDDDRQEILVILDGSKGEEGVSSSIRAETGPEIERLIILEEPSSSSNQRLAEQILTIKLSTKEEEVREEEGPKESSSSSSAAVVVSVLPSSILSEVSRVAGSSAISKPLSYNAAGTSAAPAAGGADAKVNLGLNFNNYNNNNQARNNEDLHASIAEYTNNLKNSIRTKFGGALDGGLNVKTSGSGAGAGLFNLRRLRRFAVRYSGDDGATLRRRARAATRLDSLSLSLSDLENSTRVNYMYTGL</sequence>
<accession>A0ABD2XIM9</accession>
<dbReference type="Proteomes" id="UP001627154">
    <property type="component" value="Unassembled WGS sequence"/>
</dbReference>
<feature type="chain" id="PRO_5044889779" evidence="1">
    <location>
        <begin position="25"/>
        <end position="495"/>
    </location>
</feature>
<reference evidence="2 3" key="1">
    <citation type="journal article" date="2024" name="bioRxiv">
        <title>A reference genome for Trichogramma kaykai: A tiny desert-dwelling parasitoid wasp with competing sex-ratio distorters.</title>
        <authorList>
            <person name="Culotta J."/>
            <person name="Lindsey A.R."/>
        </authorList>
    </citation>
    <scope>NUCLEOTIDE SEQUENCE [LARGE SCALE GENOMIC DNA]</scope>
    <source>
        <strain evidence="2 3">KSX58</strain>
    </source>
</reference>